<comment type="caution">
    <text evidence="2">The sequence shown here is derived from an EMBL/GenBank/DDBJ whole genome shotgun (WGS) entry which is preliminary data.</text>
</comment>
<feature type="region of interest" description="Disordered" evidence="1">
    <location>
        <begin position="246"/>
        <end position="291"/>
    </location>
</feature>
<name>A0A8H7N7E4_BIOOC</name>
<reference evidence="2" key="1">
    <citation type="submission" date="2020-10" db="EMBL/GenBank/DDBJ databases">
        <title>High-Quality Genome Resource of Clonostachys rosea strain S41 by Oxford Nanopore Long-Read Sequencing.</title>
        <authorList>
            <person name="Wang H."/>
        </authorList>
    </citation>
    <scope>NUCLEOTIDE SEQUENCE</scope>
    <source>
        <strain evidence="2">S41</strain>
    </source>
</reference>
<feature type="compositionally biased region" description="Basic and acidic residues" evidence="1">
    <location>
        <begin position="1"/>
        <end position="19"/>
    </location>
</feature>
<accession>A0A8H7N7E4</accession>
<feature type="region of interest" description="Disordered" evidence="1">
    <location>
        <begin position="1"/>
        <end position="34"/>
    </location>
</feature>
<dbReference type="Proteomes" id="UP000616885">
    <property type="component" value="Unassembled WGS sequence"/>
</dbReference>
<dbReference type="EMBL" id="JADCTT010000006">
    <property type="protein sequence ID" value="KAF9750427.1"/>
    <property type="molecule type" value="Genomic_DNA"/>
</dbReference>
<evidence type="ECO:0000313" key="2">
    <source>
        <dbReference type="EMBL" id="KAF9750427.1"/>
    </source>
</evidence>
<dbReference type="AlphaFoldDB" id="A0A8H7N7E4"/>
<gene>
    <name evidence="2" type="ORF">IM811_014647</name>
</gene>
<evidence type="ECO:0000256" key="1">
    <source>
        <dbReference type="SAM" id="MobiDB-lite"/>
    </source>
</evidence>
<sequence length="447" mass="50300">MSSDEEPRSDKADAFRTEYRATQNNGERRADLPSKSENVRIPGVLAVVSWVNPDGQEQFLDTRTEILIQYCTSPVNTLFIRLQFEISQPSRRGPKHLYVFLRPHHIQSLAVMGEQDDDPSSTTIFVKKAFGSEDVHSLSVTTHEPGALVIPKDFNPGAFSPDAQQVVSLMESLKAGLLSRKSFNLRFPRHCIPEGPLLELCQAASTPGILKSDARLDDLNSLYGGRGGQAIALDFQVATLDVDSPPSYDATHANASAESLPLDKARPRNKRRRREAPSASNPSVPADPDVTPATLKLFTDHIDSFIDARIDQRIKSYTDDAIDARINNRLVSHIDKIIDERVGTRIDAAVEKFLAPIESRLTIIQRSIESSKTEFEDSRYEFERDIKDLREETEDVLTTRFDQEISEAKEDIHDYARAQIEDAKKDIIKRLREEPLKCVVNMEFDTI</sequence>
<organism evidence="2 3">
    <name type="scientific">Bionectria ochroleuca</name>
    <name type="common">Gliocladium roseum</name>
    <dbReference type="NCBI Taxonomy" id="29856"/>
    <lineage>
        <taxon>Eukaryota</taxon>
        <taxon>Fungi</taxon>
        <taxon>Dikarya</taxon>
        <taxon>Ascomycota</taxon>
        <taxon>Pezizomycotina</taxon>
        <taxon>Sordariomycetes</taxon>
        <taxon>Hypocreomycetidae</taxon>
        <taxon>Hypocreales</taxon>
        <taxon>Bionectriaceae</taxon>
        <taxon>Clonostachys</taxon>
    </lineage>
</organism>
<evidence type="ECO:0000313" key="3">
    <source>
        <dbReference type="Proteomes" id="UP000616885"/>
    </source>
</evidence>
<protein>
    <submittedName>
        <fullName evidence="2">Uncharacterized protein</fullName>
    </submittedName>
</protein>
<proteinExistence type="predicted"/>